<dbReference type="AlphaFoldDB" id="A0A433U1H1"/>
<reference evidence="1 2" key="1">
    <citation type="submission" date="2019-01" db="EMBL/GenBank/DDBJ databases">
        <title>A draft genome assembly of the solar-powered sea slug Elysia chlorotica.</title>
        <authorList>
            <person name="Cai H."/>
            <person name="Li Q."/>
            <person name="Fang X."/>
            <person name="Li J."/>
            <person name="Curtis N.E."/>
            <person name="Altenburger A."/>
            <person name="Shibata T."/>
            <person name="Feng M."/>
            <person name="Maeda T."/>
            <person name="Schwartz J.A."/>
            <person name="Shigenobu S."/>
            <person name="Lundholm N."/>
            <person name="Nishiyama T."/>
            <person name="Yang H."/>
            <person name="Hasebe M."/>
            <person name="Li S."/>
            <person name="Pierce S.K."/>
            <person name="Wang J."/>
        </authorList>
    </citation>
    <scope>NUCLEOTIDE SEQUENCE [LARGE SCALE GENOMIC DNA]</scope>
    <source>
        <strain evidence="1">EC2010</strain>
        <tissue evidence="1">Whole organism of an adult</tissue>
    </source>
</reference>
<evidence type="ECO:0000313" key="2">
    <source>
        <dbReference type="Proteomes" id="UP000271974"/>
    </source>
</evidence>
<accession>A0A433U1H1</accession>
<name>A0A433U1H1_ELYCH</name>
<gene>
    <name evidence="1" type="ORF">EGW08_004633</name>
</gene>
<evidence type="ECO:0000313" key="1">
    <source>
        <dbReference type="EMBL" id="RUS87588.1"/>
    </source>
</evidence>
<dbReference type="Proteomes" id="UP000271974">
    <property type="component" value="Unassembled WGS sequence"/>
</dbReference>
<protein>
    <submittedName>
        <fullName evidence="1">Uncharacterized protein</fullName>
    </submittedName>
</protein>
<organism evidence="1 2">
    <name type="scientific">Elysia chlorotica</name>
    <name type="common">Eastern emerald elysia</name>
    <name type="synonym">Sea slug</name>
    <dbReference type="NCBI Taxonomy" id="188477"/>
    <lineage>
        <taxon>Eukaryota</taxon>
        <taxon>Metazoa</taxon>
        <taxon>Spiralia</taxon>
        <taxon>Lophotrochozoa</taxon>
        <taxon>Mollusca</taxon>
        <taxon>Gastropoda</taxon>
        <taxon>Heterobranchia</taxon>
        <taxon>Euthyneura</taxon>
        <taxon>Panpulmonata</taxon>
        <taxon>Sacoglossa</taxon>
        <taxon>Placobranchoidea</taxon>
        <taxon>Plakobranchidae</taxon>
        <taxon>Elysia</taxon>
    </lineage>
</organism>
<comment type="caution">
    <text evidence="1">The sequence shown here is derived from an EMBL/GenBank/DDBJ whole genome shotgun (WGS) entry which is preliminary data.</text>
</comment>
<sequence>MTNPRKVDRFMQQMAHWVIVLTLLVNDVKAYSLSGFSDYYLGSIVRIDFKYDSNQAGLNFTFELLEKNTSLLTCYIDGDRGQPGPDGSLVQTVLISSYNYVCYKTLTATVGDDTSRRNATLEFKLLPHIGVREIGNFLEIHIYGNGLFLGTAKHTMNDSNLPWVSRTSQIEIKLSKVDMGTTYKMELHRIDDYAKELCPTSTLGGKIDLQKFMALRSFMNCELDMDTPSLEIQEHVMPFGYIQVTVRISHRGHQGFAIQEDVSIQVCVSYLK</sequence>
<dbReference type="EMBL" id="RQTK01000106">
    <property type="protein sequence ID" value="RUS87588.1"/>
    <property type="molecule type" value="Genomic_DNA"/>
</dbReference>
<proteinExistence type="predicted"/>
<keyword evidence="2" id="KW-1185">Reference proteome</keyword>